<dbReference type="KEGG" id="cuh:BJN34_08290"/>
<evidence type="ECO:0000256" key="3">
    <source>
        <dbReference type="PIRSR" id="PIRSR600183-50"/>
    </source>
</evidence>
<dbReference type="SUPFAM" id="SSF50621">
    <property type="entry name" value="Alanine racemase C-terminal domain-like"/>
    <property type="match status" value="1"/>
</dbReference>
<keyword evidence="2 3" id="KW-0663">Pyridoxal phosphate</keyword>
<dbReference type="Proteomes" id="UP000189627">
    <property type="component" value="Chromosome 1"/>
</dbReference>
<gene>
    <name evidence="7" type="ORF">BJN34_08290</name>
</gene>
<accession>A0A1U9UMM3</accession>
<sequence>MNPQIITRYLDELDPRKGPACAYLYDLNHLRSRASGLVSTLPGDCDLYYAIKANSDEPVLRALLGAMPGFEVASLAEIERVRAVDADVPVVFGGPGKTDDELEGALRLGVRLIHVESALQLRRLDRIAQRMDRRADVLLRVNPAYGLPGATLQMGGRPTQFGIDPAELPAVIALARDLPGVRVVGLHLHAGSNSLDADHHLALISRHIALAQQCRDEHGMALEWLNVGGGIGIDYADPRRTFDWPHFCAGLAQLLQERRPGCRIVLECGRFISADCGCYVAEVIDLKHNHGKHFAIVRGGTHHFRLPVSWQHNHPFIVVPNDTWPYPFRRPELTDTKLTICGELCTPKDVFAQEVTVPRMRVGDRIVFMLAGAYGWHISHHDFLSHPHPERVFVRSLCPDARATHE</sequence>
<dbReference type="InterPro" id="IPR029066">
    <property type="entry name" value="PLP-binding_barrel"/>
</dbReference>
<evidence type="ECO:0000256" key="2">
    <source>
        <dbReference type="ARBA" id="ARBA00022898"/>
    </source>
</evidence>
<evidence type="ECO:0000259" key="5">
    <source>
        <dbReference type="Pfam" id="PF00278"/>
    </source>
</evidence>
<feature type="modified residue" description="N6-(pyridoxal phosphate)lysine" evidence="3">
    <location>
        <position position="52"/>
    </location>
</feature>
<dbReference type="GO" id="GO:0008836">
    <property type="term" value="F:diaminopimelate decarboxylase activity"/>
    <property type="evidence" value="ECO:0007669"/>
    <property type="project" value="TreeGrafter"/>
</dbReference>
<feature type="domain" description="Orn/DAP/Arg decarboxylase 2 N-terminal" evidence="6">
    <location>
        <begin position="29"/>
        <end position="274"/>
    </location>
</feature>
<dbReference type="InterPro" id="IPR002433">
    <property type="entry name" value="Orn_de-COase"/>
</dbReference>
<dbReference type="OrthoDB" id="9802147at2"/>
<dbReference type="EMBL" id="CP017757">
    <property type="protein sequence ID" value="AQV93888.1"/>
    <property type="molecule type" value="Genomic_DNA"/>
</dbReference>
<feature type="active site" description="Proton donor" evidence="3">
    <location>
        <position position="345"/>
    </location>
</feature>
<dbReference type="PRINTS" id="PR01179">
    <property type="entry name" value="ODADCRBXLASE"/>
</dbReference>
<evidence type="ECO:0000313" key="8">
    <source>
        <dbReference type="Proteomes" id="UP000189627"/>
    </source>
</evidence>
<organism evidence="7 8">
    <name type="scientific">Cupriavidus necator</name>
    <name type="common">Alcaligenes eutrophus</name>
    <name type="synonym">Ralstonia eutropha</name>
    <dbReference type="NCBI Taxonomy" id="106590"/>
    <lineage>
        <taxon>Bacteria</taxon>
        <taxon>Pseudomonadati</taxon>
        <taxon>Pseudomonadota</taxon>
        <taxon>Betaproteobacteria</taxon>
        <taxon>Burkholderiales</taxon>
        <taxon>Burkholderiaceae</taxon>
        <taxon>Cupriavidus</taxon>
    </lineage>
</organism>
<dbReference type="GO" id="GO:0009089">
    <property type="term" value="P:lysine biosynthetic process via diaminopimelate"/>
    <property type="evidence" value="ECO:0007669"/>
    <property type="project" value="TreeGrafter"/>
</dbReference>
<dbReference type="GO" id="GO:0006596">
    <property type="term" value="P:polyamine biosynthetic process"/>
    <property type="evidence" value="ECO:0007669"/>
    <property type="project" value="InterPro"/>
</dbReference>
<feature type="domain" description="Orn/DAP/Arg decarboxylase 2 C-terminal" evidence="5">
    <location>
        <begin position="26"/>
        <end position="372"/>
    </location>
</feature>
<dbReference type="InterPro" id="IPR022643">
    <property type="entry name" value="De-COase2_C"/>
</dbReference>
<dbReference type="Pfam" id="PF02784">
    <property type="entry name" value="Orn_Arg_deC_N"/>
    <property type="match status" value="1"/>
</dbReference>
<dbReference type="Gene3D" id="3.20.20.10">
    <property type="entry name" value="Alanine racemase"/>
    <property type="match status" value="1"/>
</dbReference>
<evidence type="ECO:0000256" key="4">
    <source>
        <dbReference type="RuleBase" id="RU003737"/>
    </source>
</evidence>
<comment type="similarity">
    <text evidence="4">Belongs to the Orn/Lys/Arg decarboxylase class-II family.</text>
</comment>
<dbReference type="PANTHER" id="PTHR43727:SF2">
    <property type="entry name" value="GROUP IV DECARBOXYLASE"/>
    <property type="match status" value="1"/>
</dbReference>
<reference evidence="8" key="1">
    <citation type="submission" date="2017-02" db="EMBL/GenBank/DDBJ databases">
        <title>Complete genome sequence of Cupriavidus necator strain NH9, a 3-chlorobenzoate degrader.</title>
        <authorList>
            <person name="Moriuchi R."/>
            <person name="Dohra H."/>
            <person name="Ogawa N."/>
        </authorList>
    </citation>
    <scope>NUCLEOTIDE SEQUENCE [LARGE SCALE GENOMIC DNA]</scope>
    <source>
        <strain evidence="8">NH9</strain>
    </source>
</reference>
<dbReference type="PROSITE" id="PS00879">
    <property type="entry name" value="ODR_DC_2_2"/>
    <property type="match status" value="1"/>
</dbReference>
<dbReference type="InterPro" id="IPR022644">
    <property type="entry name" value="De-COase2_N"/>
</dbReference>
<dbReference type="Pfam" id="PF00278">
    <property type="entry name" value="Orn_DAP_Arg_deC"/>
    <property type="match status" value="1"/>
</dbReference>
<dbReference type="PANTHER" id="PTHR43727">
    <property type="entry name" value="DIAMINOPIMELATE DECARBOXYLASE"/>
    <property type="match status" value="1"/>
</dbReference>
<proteinExistence type="inferred from homology"/>
<name>A0A1U9UMM3_CUPNE</name>
<protein>
    <submittedName>
        <fullName evidence="7">Diaminopimelate decarboxylase</fullName>
    </submittedName>
</protein>
<dbReference type="SUPFAM" id="SSF51419">
    <property type="entry name" value="PLP-binding barrel"/>
    <property type="match status" value="1"/>
</dbReference>
<evidence type="ECO:0000313" key="7">
    <source>
        <dbReference type="EMBL" id="AQV93888.1"/>
    </source>
</evidence>
<dbReference type="InterPro" id="IPR000183">
    <property type="entry name" value="Orn/DAP/Arg_de-COase"/>
</dbReference>
<dbReference type="PRINTS" id="PR01182">
    <property type="entry name" value="ORNDCRBXLASE"/>
</dbReference>
<dbReference type="Gene3D" id="2.40.37.10">
    <property type="entry name" value="Lyase, Ornithine Decarboxylase, Chain A, domain 1"/>
    <property type="match status" value="1"/>
</dbReference>
<dbReference type="InterPro" id="IPR022657">
    <property type="entry name" value="De-COase2_CS"/>
</dbReference>
<dbReference type="InterPro" id="IPR009006">
    <property type="entry name" value="Ala_racemase/Decarboxylase_C"/>
</dbReference>
<comment type="cofactor">
    <cofactor evidence="1 3">
        <name>pyridoxal 5'-phosphate</name>
        <dbReference type="ChEBI" id="CHEBI:597326"/>
    </cofactor>
</comment>
<dbReference type="CDD" id="cd06843">
    <property type="entry name" value="PLPDE_III_PvsE_like"/>
    <property type="match status" value="1"/>
</dbReference>
<evidence type="ECO:0000259" key="6">
    <source>
        <dbReference type="Pfam" id="PF02784"/>
    </source>
</evidence>
<dbReference type="AlphaFoldDB" id="A0A1U9UMM3"/>
<evidence type="ECO:0000256" key="1">
    <source>
        <dbReference type="ARBA" id="ARBA00001933"/>
    </source>
</evidence>
<dbReference type="RefSeq" id="WP_078196195.1">
    <property type="nucleotide sequence ID" value="NZ_CP017757.2"/>
</dbReference>